<dbReference type="AlphaFoldDB" id="A0A7J9FIR7"/>
<comment type="caution">
    <text evidence="1">The sequence shown here is derived from an EMBL/GenBank/DDBJ whole genome shotgun (WGS) entry which is preliminary data.</text>
</comment>
<keyword evidence="2" id="KW-1185">Reference proteome</keyword>
<protein>
    <submittedName>
        <fullName evidence="1">Uncharacterized protein</fullName>
    </submittedName>
</protein>
<sequence length="88" mass="10360">MNSFKIPTFGMLRPHWSTMLLSRCTRRIECCGNLDSDNQFSRHLRCSMMSTKLTYNKRIRIGRYSSWSISKFGKIDMNIYLLGNRSSL</sequence>
<accession>A0A7J9FIR7</accession>
<reference evidence="1 2" key="1">
    <citation type="journal article" date="2019" name="Genome Biol. Evol.">
        <title>Insights into the evolution of the New World diploid cottons (Gossypium, subgenus Houzingenia) based on genome sequencing.</title>
        <authorList>
            <person name="Grover C.E."/>
            <person name="Arick M.A. 2nd"/>
            <person name="Thrash A."/>
            <person name="Conover J.L."/>
            <person name="Sanders W.S."/>
            <person name="Peterson D.G."/>
            <person name="Frelichowski J.E."/>
            <person name="Scheffler J.A."/>
            <person name="Scheffler B.E."/>
            <person name="Wendel J.F."/>
        </authorList>
    </citation>
    <scope>NUCLEOTIDE SEQUENCE [LARGE SCALE GENOMIC DNA]</scope>
    <source>
        <strain evidence="1">8</strain>
        <tissue evidence="1">Leaf</tissue>
    </source>
</reference>
<dbReference type="EMBL" id="JABEZW010217997">
    <property type="protein sequence ID" value="MBA0785189.1"/>
    <property type="molecule type" value="Genomic_DNA"/>
</dbReference>
<gene>
    <name evidence="1" type="ORF">Gotri_006814</name>
</gene>
<organism evidence="1 2">
    <name type="scientific">Gossypium trilobum</name>
    <dbReference type="NCBI Taxonomy" id="34281"/>
    <lineage>
        <taxon>Eukaryota</taxon>
        <taxon>Viridiplantae</taxon>
        <taxon>Streptophyta</taxon>
        <taxon>Embryophyta</taxon>
        <taxon>Tracheophyta</taxon>
        <taxon>Spermatophyta</taxon>
        <taxon>Magnoliopsida</taxon>
        <taxon>eudicotyledons</taxon>
        <taxon>Gunneridae</taxon>
        <taxon>Pentapetalae</taxon>
        <taxon>rosids</taxon>
        <taxon>malvids</taxon>
        <taxon>Malvales</taxon>
        <taxon>Malvaceae</taxon>
        <taxon>Malvoideae</taxon>
        <taxon>Gossypium</taxon>
    </lineage>
</organism>
<dbReference type="Proteomes" id="UP000593568">
    <property type="component" value="Unassembled WGS sequence"/>
</dbReference>
<proteinExistence type="predicted"/>
<name>A0A7J9FIR7_9ROSI</name>
<evidence type="ECO:0000313" key="1">
    <source>
        <dbReference type="EMBL" id="MBA0785189.1"/>
    </source>
</evidence>
<evidence type="ECO:0000313" key="2">
    <source>
        <dbReference type="Proteomes" id="UP000593568"/>
    </source>
</evidence>